<keyword evidence="3" id="KW-1185">Reference proteome</keyword>
<protein>
    <submittedName>
        <fullName evidence="2">DUF3000 domain-containing protein</fullName>
    </submittedName>
</protein>
<dbReference type="Pfam" id="PF11452">
    <property type="entry name" value="DUF3000"/>
    <property type="match status" value="1"/>
</dbReference>
<proteinExistence type="predicted"/>
<dbReference type="Proteomes" id="UP001551482">
    <property type="component" value="Unassembled WGS sequence"/>
</dbReference>
<sequence>MAPAVGETEEPAEFRRAVEQMRTAALRPEIELEDMPRPRNLAPFSAAFSAEVVVDDEELGGGRIVLLHDPDGHEAWEGTFRFVTLSRAELEPEMATDPLLPEVGWTWLTEALHLHGAQYVAPSGTVSRATSQGFGGLEGQIARTEIEIRASWTPVGDDLAAHMQAWLDLLCTCAGLPPLPPAGSDGEGVVPMPSRSALRDR</sequence>
<comment type="caution">
    <text evidence="2">The sequence shown here is derived from an EMBL/GenBank/DDBJ whole genome shotgun (WGS) entry which is preliminary data.</text>
</comment>
<dbReference type="RefSeq" id="WP_358363031.1">
    <property type="nucleotide sequence ID" value="NZ_JBEZFP010000157.1"/>
</dbReference>
<accession>A0ABV3DTR3</accession>
<dbReference type="InterPro" id="IPR021555">
    <property type="entry name" value="DUF3000"/>
</dbReference>
<gene>
    <name evidence="2" type="ORF">AB0C36_37285</name>
</gene>
<feature type="region of interest" description="Disordered" evidence="1">
    <location>
        <begin position="180"/>
        <end position="201"/>
    </location>
</feature>
<name>A0ABV3DTR3_9ACTN</name>
<evidence type="ECO:0000313" key="2">
    <source>
        <dbReference type="EMBL" id="MEU8139140.1"/>
    </source>
</evidence>
<evidence type="ECO:0000256" key="1">
    <source>
        <dbReference type="SAM" id="MobiDB-lite"/>
    </source>
</evidence>
<dbReference type="EMBL" id="JBEZFP010000157">
    <property type="protein sequence ID" value="MEU8139140.1"/>
    <property type="molecule type" value="Genomic_DNA"/>
</dbReference>
<organism evidence="2 3">
    <name type="scientific">Streptodolium elevatio</name>
    <dbReference type="NCBI Taxonomy" id="3157996"/>
    <lineage>
        <taxon>Bacteria</taxon>
        <taxon>Bacillati</taxon>
        <taxon>Actinomycetota</taxon>
        <taxon>Actinomycetes</taxon>
        <taxon>Kitasatosporales</taxon>
        <taxon>Streptomycetaceae</taxon>
        <taxon>Streptodolium</taxon>
    </lineage>
</organism>
<reference evidence="2 3" key="1">
    <citation type="submission" date="2024-06" db="EMBL/GenBank/DDBJ databases">
        <title>The Natural Products Discovery Center: Release of the First 8490 Sequenced Strains for Exploring Actinobacteria Biosynthetic Diversity.</title>
        <authorList>
            <person name="Kalkreuter E."/>
            <person name="Kautsar S.A."/>
            <person name="Yang D."/>
            <person name="Bader C.D."/>
            <person name="Teijaro C.N."/>
            <person name="Fluegel L."/>
            <person name="Davis C.M."/>
            <person name="Simpson J.R."/>
            <person name="Lauterbach L."/>
            <person name="Steele A.D."/>
            <person name="Gui C."/>
            <person name="Meng S."/>
            <person name="Li G."/>
            <person name="Viehrig K."/>
            <person name="Ye F."/>
            <person name="Su P."/>
            <person name="Kiefer A.F."/>
            <person name="Nichols A."/>
            <person name="Cepeda A.J."/>
            <person name="Yan W."/>
            <person name="Fan B."/>
            <person name="Jiang Y."/>
            <person name="Adhikari A."/>
            <person name="Zheng C.-J."/>
            <person name="Schuster L."/>
            <person name="Cowan T.M."/>
            <person name="Smanski M.J."/>
            <person name="Chevrette M.G."/>
            <person name="De Carvalho L.P.S."/>
            <person name="Shen B."/>
        </authorList>
    </citation>
    <scope>NUCLEOTIDE SEQUENCE [LARGE SCALE GENOMIC DNA]</scope>
    <source>
        <strain evidence="2 3">NPDC048946</strain>
    </source>
</reference>
<evidence type="ECO:0000313" key="3">
    <source>
        <dbReference type="Proteomes" id="UP001551482"/>
    </source>
</evidence>